<evidence type="ECO:0000313" key="2">
    <source>
        <dbReference type="EMBL" id="KXK65367.1"/>
    </source>
</evidence>
<evidence type="ECO:0000256" key="1">
    <source>
        <dbReference type="SAM" id="Coils"/>
    </source>
</evidence>
<reference evidence="3" key="1">
    <citation type="submission" date="2016-02" db="EMBL/GenBank/DDBJ databases">
        <authorList>
            <person name="Mitreva M."/>
            <person name="Pepin K.H."/>
            <person name="Mihindukulasuriya K.A."/>
            <person name="Fulton R."/>
            <person name="Fronick C."/>
            <person name="O'Laughlin M."/>
            <person name="Miner T."/>
            <person name="Herter B."/>
            <person name="Rosa B.A."/>
            <person name="Cordes M."/>
            <person name="Tomlinson C."/>
            <person name="Wollam A."/>
            <person name="Palsikar V.B."/>
            <person name="Mardis E.R."/>
            <person name="Wilson R.K."/>
        </authorList>
    </citation>
    <scope>NUCLEOTIDE SEQUENCE [LARGE SCALE GENOMIC DNA]</scope>
    <source>
        <strain evidence="3">DSM 22607</strain>
    </source>
</reference>
<organism evidence="2 3">
    <name type="scientific">Christensenella minuta</name>
    <dbReference type="NCBI Taxonomy" id="626937"/>
    <lineage>
        <taxon>Bacteria</taxon>
        <taxon>Bacillati</taxon>
        <taxon>Bacillota</taxon>
        <taxon>Clostridia</taxon>
        <taxon>Christensenellales</taxon>
        <taxon>Christensenellaceae</taxon>
        <taxon>Christensenella</taxon>
    </lineage>
</organism>
<protein>
    <submittedName>
        <fullName evidence="2">Uncharacterized protein</fullName>
    </submittedName>
</protein>
<keyword evidence="1" id="KW-0175">Coiled coil</keyword>
<feature type="coiled-coil region" evidence="1">
    <location>
        <begin position="107"/>
        <end position="200"/>
    </location>
</feature>
<dbReference type="AlphaFoldDB" id="A0A136Q403"/>
<accession>A0A136Q403</accession>
<keyword evidence="3" id="KW-1185">Reference proteome</keyword>
<dbReference type="RefSeq" id="WP_066519592.1">
    <property type="nucleotide sequence ID" value="NZ_CABMOF010000002.1"/>
</dbReference>
<dbReference type="OrthoDB" id="2088041at2"/>
<dbReference type="STRING" id="626937.HMPREF3293_01579"/>
<proteinExistence type="predicted"/>
<dbReference type="EMBL" id="LSZW01000061">
    <property type="protein sequence ID" value="KXK65367.1"/>
    <property type="molecule type" value="Genomic_DNA"/>
</dbReference>
<dbReference type="KEGG" id="cmiu:B1H56_10775"/>
<name>A0A136Q403_9FIRM</name>
<comment type="caution">
    <text evidence="2">The sequence shown here is derived from an EMBL/GenBank/DDBJ whole genome shotgun (WGS) entry which is preliminary data.</text>
</comment>
<evidence type="ECO:0000313" key="3">
    <source>
        <dbReference type="Proteomes" id="UP000070366"/>
    </source>
</evidence>
<sequence>MAGRPRPPQVPQEPGDYPEIAQYFRMLVLPTALLGYNKKRVIDALQCLDGLYKSRIAELKEEFARKIAWEISGREEKTRPAATINQSGKGLGMKERMEFQQLKKIGKNDLLRLLQECDDENRKLKAENEAGEKKIQELKNLIGELEEEKRKLRTSYTEPGSLAESMLQVNGVMEAAQKTADQYIARIRELEADRQREADKIVEAARGRAEQILTQAKTGAQRMKAASTNVLKTLQDEIDRMLVGARGAFEQKGEMEELPGAPVQPQTEELGRVPHLNEILGSGGNAAETPPPASAVAVSERLDIQETVPSAAADTGQPASPALGTGTQEYAQYEAFLEEVDKFTANLNDEIKSAMDDITNKTQQPGN</sequence>
<gene>
    <name evidence="2" type="ORF">HMPREF3293_01579</name>
</gene>
<dbReference type="Proteomes" id="UP000070366">
    <property type="component" value="Unassembled WGS sequence"/>
</dbReference>